<evidence type="ECO:0000256" key="1">
    <source>
        <dbReference type="SAM" id="SignalP"/>
    </source>
</evidence>
<gene>
    <name evidence="2" type="ORF">F2Q69_00052271</name>
</gene>
<dbReference type="Proteomes" id="UP000712600">
    <property type="component" value="Unassembled WGS sequence"/>
</dbReference>
<feature type="signal peptide" evidence="1">
    <location>
        <begin position="1"/>
        <end position="20"/>
    </location>
</feature>
<reference evidence="2" key="1">
    <citation type="submission" date="2019-12" db="EMBL/GenBank/DDBJ databases">
        <title>Genome sequencing and annotation of Brassica cretica.</title>
        <authorList>
            <person name="Studholme D.J."/>
            <person name="Sarris P."/>
        </authorList>
    </citation>
    <scope>NUCLEOTIDE SEQUENCE</scope>
    <source>
        <strain evidence="2">PFS-109/04</strain>
        <tissue evidence="2">Leaf</tissue>
    </source>
</reference>
<name>A0A8S9N3Z0_BRACR</name>
<proteinExistence type="predicted"/>
<protein>
    <submittedName>
        <fullName evidence="2">Uncharacterized protein</fullName>
    </submittedName>
</protein>
<dbReference type="AlphaFoldDB" id="A0A8S9N3Z0"/>
<evidence type="ECO:0000313" key="3">
    <source>
        <dbReference type="Proteomes" id="UP000712600"/>
    </source>
</evidence>
<accession>A0A8S9N3Z0</accession>
<organism evidence="2 3">
    <name type="scientific">Brassica cretica</name>
    <name type="common">Mustard</name>
    <dbReference type="NCBI Taxonomy" id="69181"/>
    <lineage>
        <taxon>Eukaryota</taxon>
        <taxon>Viridiplantae</taxon>
        <taxon>Streptophyta</taxon>
        <taxon>Embryophyta</taxon>
        <taxon>Tracheophyta</taxon>
        <taxon>Spermatophyta</taxon>
        <taxon>Magnoliopsida</taxon>
        <taxon>eudicotyledons</taxon>
        <taxon>Gunneridae</taxon>
        <taxon>Pentapetalae</taxon>
        <taxon>rosids</taxon>
        <taxon>malvids</taxon>
        <taxon>Brassicales</taxon>
        <taxon>Brassicaceae</taxon>
        <taxon>Brassiceae</taxon>
        <taxon>Brassica</taxon>
    </lineage>
</organism>
<keyword evidence="1" id="KW-0732">Signal</keyword>
<dbReference type="EMBL" id="QGKX02002183">
    <property type="protein sequence ID" value="KAF3490181.1"/>
    <property type="molecule type" value="Genomic_DNA"/>
</dbReference>
<evidence type="ECO:0000313" key="2">
    <source>
        <dbReference type="EMBL" id="KAF3490181.1"/>
    </source>
</evidence>
<feature type="chain" id="PRO_5035899576" evidence="1">
    <location>
        <begin position="21"/>
        <end position="568"/>
    </location>
</feature>
<sequence>MSNRRFLLLVVLRAWFSSQRFRFSDSSWLSFPELCSSCLECSLSFSFKLWTYEESSGFSVTYIRALFSSVTWLWMPLSCLWSSASLGDLCEYHGKMDKACIRIDSQVIRRIRNPLNNNDYLGSARFLLPFLIIQGHPELRAIARDIALAVGLVTGPGRGSPYRKFSFPGGRAWSLGPGPRILSSGDSGRILAGTQRPEEIVCSISHLKNVCNVLFGYVQCMSIHCSCIGIWLSIDDGMLMSIDGWLALEDGNGDAAFGNGHLLFIEAGYVNSQGLCPVLEDFVEAIRGFLQVPAAGELFYELVTENSKGGYGPGGQECYIEHPLYVLGDMVVRIAGAVIRIYVGKGELPGHLDQGDLIRERSVSIRVSNHRRLRFCCSLGCFLIGFRLLFAVFYVAASPCDVVGGRFTPVPEFSDSSWLSFPALCSSCLECSLSFSFKLWTYEESSGFSVTYIRDLFSSVTWLWMPLSCLWSSASLGDLCEYHGKMDKACIRIDSQVIRRIQNTMKNNDYLGSARFLLPFLIIKGHPELRAIARDIALAIGLVTGPGRGALATRLKEEERWRSVDRLP</sequence>
<comment type="caution">
    <text evidence="2">The sequence shown here is derived from an EMBL/GenBank/DDBJ whole genome shotgun (WGS) entry which is preliminary data.</text>
</comment>